<name>A0A9E8NEQ5_9BACT</name>
<dbReference type="RefSeq" id="WP_244819281.1">
    <property type="nucleotide sequence ID" value="NZ_CP112998.1"/>
</dbReference>
<dbReference type="KEGG" id="dpf:ON006_06565"/>
<evidence type="ECO:0000313" key="4">
    <source>
        <dbReference type="EMBL" id="WAC13611.1"/>
    </source>
</evidence>
<keyword evidence="2" id="KW-1133">Transmembrane helix</keyword>
<evidence type="ECO:0000259" key="3">
    <source>
        <dbReference type="Pfam" id="PF03544"/>
    </source>
</evidence>
<dbReference type="Gene3D" id="3.30.1150.10">
    <property type="match status" value="1"/>
</dbReference>
<reference evidence="4" key="1">
    <citation type="submission" date="2022-11" db="EMBL/GenBank/DDBJ databases">
        <title>Dyadobacter pollutisoli sp. nov., isolated from plastic dumped soil.</title>
        <authorList>
            <person name="Kim J.M."/>
            <person name="Kim K.R."/>
            <person name="Lee J.K."/>
            <person name="Hao L."/>
            <person name="Jeon C.O."/>
        </authorList>
    </citation>
    <scope>NUCLEOTIDE SEQUENCE</scope>
    <source>
        <strain evidence="4">U1</strain>
    </source>
</reference>
<keyword evidence="2" id="KW-0472">Membrane</keyword>
<dbReference type="InterPro" id="IPR037682">
    <property type="entry name" value="TonB_C"/>
</dbReference>
<evidence type="ECO:0000256" key="1">
    <source>
        <dbReference type="SAM" id="MobiDB-lite"/>
    </source>
</evidence>
<feature type="compositionally biased region" description="Basic and acidic residues" evidence="1">
    <location>
        <begin position="124"/>
        <end position="133"/>
    </location>
</feature>
<evidence type="ECO:0000256" key="2">
    <source>
        <dbReference type="SAM" id="Phobius"/>
    </source>
</evidence>
<dbReference type="GO" id="GO:0055085">
    <property type="term" value="P:transmembrane transport"/>
    <property type="evidence" value="ECO:0007669"/>
    <property type="project" value="InterPro"/>
</dbReference>
<feature type="transmembrane region" description="Helical" evidence="2">
    <location>
        <begin position="78"/>
        <end position="100"/>
    </location>
</feature>
<feature type="region of interest" description="Disordered" evidence="1">
    <location>
        <begin position="124"/>
        <end position="162"/>
    </location>
</feature>
<feature type="domain" description="TonB C-terminal" evidence="3">
    <location>
        <begin position="257"/>
        <end position="326"/>
    </location>
</feature>
<keyword evidence="5" id="KW-1185">Reference proteome</keyword>
<sequence length="328" mass="35393">MGNSQPDFDFNDFRRYQNGEMSTQEQHSFEKRMLEEPPVADAYEGFLALNEDQIDYASALATLDEALKERTKPEQKRILPMWAYASAASVCLLMGFYWLYFISNKNSEHQNVALEMSIGAPGDDLARPEEGVKETPIPPAASTPALTLKSAPSSAPETSQADELEAIVPAAPPQQEPKLSANKLQEAVVESALEHIAIVESVPASAPVAASSAQLPPRKSAAKVSQDYAAGASIALPSSRPVPVNGWESYRSYLLKNATAEGKSGEVEVSFTVQTDSTLSAFSAKGDPSLNDKAILTVKNGPLWVPARFNGRAIAAQTTVTFQFRISD</sequence>
<dbReference type="EMBL" id="CP112998">
    <property type="protein sequence ID" value="WAC13611.1"/>
    <property type="molecule type" value="Genomic_DNA"/>
</dbReference>
<proteinExistence type="predicted"/>
<dbReference type="AlphaFoldDB" id="A0A9E8NEQ5"/>
<accession>A0A9E8NEQ5</accession>
<evidence type="ECO:0000313" key="5">
    <source>
        <dbReference type="Proteomes" id="UP001164653"/>
    </source>
</evidence>
<dbReference type="Pfam" id="PF03544">
    <property type="entry name" value="TonB_C"/>
    <property type="match status" value="1"/>
</dbReference>
<protein>
    <submittedName>
        <fullName evidence="4">Energy transducer TonB</fullName>
    </submittedName>
</protein>
<organism evidence="4 5">
    <name type="scientific">Dyadobacter pollutisoli</name>
    <dbReference type="NCBI Taxonomy" id="2910158"/>
    <lineage>
        <taxon>Bacteria</taxon>
        <taxon>Pseudomonadati</taxon>
        <taxon>Bacteroidota</taxon>
        <taxon>Cytophagia</taxon>
        <taxon>Cytophagales</taxon>
        <taxon>Spirosomataceae</taxon>
        <taxon>Dyadobacter</taxon>
    </lineage>
</organism>
<gene>
    <name evidence="4" type="ORF">ON006_06565</name>
</gene>
<dbReference type="SUPFAM" id="SSF74653">
    <property type="entry name" value="TolA/TonB C-terminal domain"/>
    <property type="match status" value="1"/>
</dbReference>
<keyword evidence="2" id="KW-0812">Transmembrane</keyword>
<dbReference type="Proteomes" id="UP001164653">
    <property type="component" value="Chromosome"/>
</dbReference>
<feature type="compositionally biased region" description="Polar residues" evidence="1">
    <location>
        <begin position="150"/>
        <end position="159"/>
    </location>
</feature>